<comment type="similarity">
    <text evidence="1 7">Belongs to the FGGY kinase family.</text>
</comment>
<proteinExistence type="inferred from homology"/>
<dbReference type="InterPro" id="IPR043129">
    <property type="entry name" value="ATPase_NBD"/>
</dbReference>
<dbReference type="AlphaFoldDB" id="A0A255G9T9"/>
<reference evidence="10 11" key="1">
    <citation type="submission" date="2017-07" db="EMBL/GenBank/DDBJ databases">
        <title>Draft whole genome sequences of clinical Proprionibacteriaceae strains.</title>
        <authorList>
            <person name="Bernier A.-M."/>
            <person name="Bernard K."/>
            <person name="Domingo M.-C."/>
        </authorList>
    </citation>
    <scope>NUCLEOTIDE SEQUENCE [LARGE SCALE GENOMIC DNA]</scope>
    <source>
        <strain evidence="10 11">NML 030167</strain>
    </source>
</reference>
<keyword evidence="11" id="KW-1185">Reference proteome</keyword>
<evidence type="ECO:0000313" key="11">
    <source>
        <dbReference type="Proteomes" id="UP000215896"/>
    </source>
</evidence>
<organism evidence="10 11">
    <name type="scientific">Enemella evansiae</name>
    <dbReference type="NCBI Taxonomy" id="2016499"/>
    <lineage>
        <taxon>Bacteria</taxon>
        <taxon>Bacillati</taxon>
        <taxon>Actinomycetota</taxon>
        <taxon>Actinomycetes</taxon>
        <taxon>Propionibacteriales</taxon>
        <taxon>Propionibacteriaceae</taxon>
        <taxon>Enemella</taxon>
    </lineage>
</organism>
<evidence type="ECO:0000256" key="7">
    <source>
        <dbReference type="RuleBase" id="RU003733"/>
    </source>
</evidence>
<evidence type="ECO:0000256" key="2">
    <source>
        <dbReference type="ARBA" id="ARBA00022679"/>
    </source>
</evidence>
<dbReference type="GO" id="GO:0004370">
    <property type="term" value="F:glycerol kinase activity"/>
    <property type="evidence" value="ECO:0007669"/>
    <property type="project" value="TreeGrafter"/>
</dbReference>
<dbReference type="OrthoDB" id="9805576at2"/>
<evidence type="ECO:0000256" key="5">
    <source>
        <dbReference type="ARBA" id="ARBA00022840"/>
    </source>
</evidence>
<dbReference type="InterPro" id="IPR018485">
    <property type="entry name" value="FGGY_C"/>
</dbReference>
<dbReference type="GO" id="GO:0005829">
    <property type="term" value="C:cytosol"/>
    <property type="evidence" value="ECO:0007669"/>
    <property type="project" value="TreeGrafter"/>
</dbReference>
<dbReference type="InterPro" id="IPR000577">
    <property type="entry name" value="Carb_kinase_FGGY"/>
</dbReference>
<evidence type="ECO:0000256" key="6">
    <source>
        <dbReference type="ARBA" id="ARBA00043149"/>
    </source>
</evidence>
<dbReference type="Pfam" id="PF02782">
    <property type="entry name" value="FGGY_C"/>
    <property type="match status" value="1"/>
</dbReference>
<evidence type="ECO:0000259" key="8">
    <source>
        <dbReference type="Pfam" id="PF00370"/>
    </source>
</evidence>
<keyword evidence="3" id="KW-0547">Nucleotide-binding</keyword>
<dbReference type="Proteomes" id="UP000215896">
    <property type="component" value="Unassembled WGS sequence"/>
</dbReference>
<evidence type="ECO:0000256" key="3">
    <source>
        <dbReference type="ARBA" id="ARBA00022741"/>
    </source>
</evidence>
<keyword evidence="2 7" id="KW-0808">Transferase</keyword>
<dbReference type="InterPro" id="IPR018484">
    <property type="entry name" value="FGGY_N"/>
</dbReference>
<accession>A0A255G9T9</accession>
<gene>
    <name evidence="10" type="ORF">CGZ94_12310</name>
</gene>
<sequence length="501" mass="53054">MPEAILSIDEGTSGTRAAIVDADGRTHNEHYQRLTTDSPAPGLVEQDAARILSATRDVLTATWSEHDPTRHQVVGVAVSTQRATAVLWDTVTGEPLTPAVVWQDTRYATELAEAYADSWDERLRARTGRPTGVRSPYLWAAHQLQENPRVCQAYADGRLGFGTIDTWLIWNLSAERALVTSATNATAGGALDLREFCYLEDWLTTLGFPPELAPRLIDDAAPVGTLDAELVGRPLPILAAVGDQHAALVGLGCTHSGDAMVVHGTGSFVDLCTGDDWPAAESAPDGTLVLTGWRAAGRSSYTLETFAAATGSALSWACDRLGWFDSPEQMTEIAASVADSGGVTFLPSITGMRSPVMAPHARGALRGLSTATTAAHVARAMVEGVAHFVTQANEDNVSTAAVRPTRINVGGGLAASDLLLQVQADLMGIPVHRVRGAASASLRGAAYLAGSQLPGWPALGDLPDNTLRVFEPSISTAARQRARSAWRAVVDQEVQLGREES</sequence>
<dbReference type="InterPro" id="IPR018483">
    <property type="entry name" value="Carb_kinase_FGGY_CS"/>
</dbReference>
<dbReference type="RefSeq" id="WP_094405812.1">
    <property type="nucleotide sequence ID" value="NZ_NMVO01000014.1"/>
</dbReference>
<keyword evidence="4 7" id="KW-0418">Kinase</keyword>
<keyword evidence="5" id="KW-0067">ATP-binding</keyword>
<dbReference type="PIRSF" id="PIRSF000538">
    <property type="entry name" value="GlpK"/>
    <property type="match status" value="1"/>
</dbReference>
<evidence type="ECO:0000256" key="4">
    <source>
        <dbReference type="ARBA" id="ARBA00022777"/>
    </source>
</evidence>
<evidence type="ECO:0000313" key="10">
    <source>
        <dbReference type="EMBL" id="OYO12690.1"/>
    </source>
</evidence>
<dbReference type="GO" id="GO:0006071">
    <property type="term" value="P:glycerol metabolic process"/>
    <property type="evidence" value="ECO:0007669"/>
    <property type="project" value="TreeGrafter"/>
</dbReference>
<comment type="caution">
    <text evidence="10">The sequence shown here is derived from an EMBL/GenBank/DDBJ whole genome shotgun (WGS) entry which is preliminary data.</text>
</comment>
<name>A0A255G9T9_9ACTN</name>
<dbReference type="Pfam" id="PF00370">
    <property type="entry name" value="FGGY_N"/>
    <property type="match status" value="1"/>
</dbReference>
<dbReference type="PROSITE" id="PS00445">
    <property type="entry name" value="FGGY_KINASES_2"/>
    <property type="match status" value="1"/>
</dbReference>
<dbReference type="EMBL" id="NMVO01000014">
    <property type="protein sequence ID" value="OYO12690.1"/>
    <property type="molecule type" value="Genomic_DNA"/>
</dbReference>
<protein>
    <recommendedName>
        <fullName evidence="6">ATP:glycerol 3-phosphotransferase</fullName>
    </recommendedName>
</protein>
<dbReference type="PANTHER" id="PTHR10196">
    <property type="entry name" value="SUGAR KINASE"/>
    <property type="match status" value="1"/>
</dbReference>
<dbReference type="Gene3D" id="3.30.420.40">
    <property type="match status" value="2"/>
</dbReference>
<dbReference type="GO" id="GO:0005524">
    <property type="term" value="F:ATP binding"/>
    <property type="evidence" value="ECO:0007669"/>
    <property type="project" value="UniProtKB-KW"/>
</dbReference>
<dbReference type="SUPFAM" id="SSF53067">
    <property type="entry name" value="Actin-like ATPase domain"/>
    <property type="match status" value="2"/>
</dbReference>
<feature type="domain" description="Carbohydrate kinase FGGY N-terminal" evidence="8">
    <location>
        <begin position="5"/>
        <end position="250"/>
    </location>
</feature>
<evidence type="ECO:0000259" key="9">
    <source>
        <dbReference type="Pfam" id="PF02782"/>
    </source>
</evidence>
<evidence type="ECO:0000256" key="1">
    <source>
        <dbReference type="ARBA" id="ARBA00009156"/>
    </source>
</evidence>
<dbReference type="PANTHER" id="PTHR10196:SF69">
    <property type="entry name" value="GLYCEROL KINASE"/>
    <property type="match status" value="1"/>
</dbReference>
<feature type="domain" description="Carbohydrate kinase FGGY C-terminal" evidence="9">
    <location>
        <begin position="259"/>
        <end position="451"/>
    </location>
</feature>